<accession>A0ABS3FW92</accession>
<evidence type="ECO:0000313" key="1">
    <source>
        <dbReference type="EMBL" id="MBO0351390.1"/>
    </source>
</evidence>
<protein>
    <submittedName>
        <fullName evidence="1">Uncharacterized protein</fullName>
    </submittedName>
</protein>
<dbReference type="EMBL" id="JAFLQW010000536">
    <property type="protein sequence ID" value="MBO0351390.1"/>
    <property type="molecule type" value="Genomic_DNA"/>
</dbReference>
<dbReference type="Proteomes" id="UP000664844">
    <property type="component" value="Unassembled WGS sequence"/>
</dbReference>
<feature type="non-terminal residue" evidence="1">
    <location>
        <position position="1"/>
    </location>
</feature>
<keyword evidence="2" id="KW-1185">Reference proteome</keyword>
<reference evidence="1 2" key="1">
    <citation type="submission" date="2021-03" db="EMBL/GenBank/DDBJ databases">
        <title>Metabolic Capacity of the Antarctic Cyanobacterium Phormidium pseudopriestleyi that Sustains Oxygenic Photosynthesis in the Presence of Hydrogen Sulfide.</title>
        <authorList>
            <person name="Lumian J.E."/>
            <person name="Jungblut A.D."/>
            <person name="Dillon M.L."/>
            <person name="Hawes I."/>
            <person name="Doran P.T."/>
            <person name="Mackey T.J."/>
            <person name="Dick G.J."/>
            <person name="Grettenberger C.L."/>
            <person name="Sumner D.Y."/>
        </authorList>
    </citation>
    <scope>NUCLEOTIDE SEQUENCE [LARGE SCALE GENOMIC DNA]</scope>
    <source>
        <strain evidence="1 2">FRX01</strain>
    </source>
</reference>
<dbReference type="InterPro" id="IPR011049">
    <property type="entry name" value="Serralysin-like_metalloprot_C"/>
</dbReference>
<organism evidence="1 2">
    <name type="scientific">Phormidium pseudopriestleyi FRX01</name>
    <dbReference type="NCBI Taxonomy" id="1759528"/>
    <lineage>
        <taxon>Bacteria</taxon>
        <taxon>Bacillati</taxon>
        <taxon>Cyanobacteriota</taxon>
        <taxon>Cyanophyceae</taxon>
        <taxon>Oscillatoriophycideae</taxon>
        <taxon>Oscillatoriales</taxon>
        <taxon>Oscillatoriaceae</taxon>
        <taxon>Phormidium</taxon>
    </lineage>
</organism>
<evidence type="ECO:0000313" key="2">
    <source>
        <dbReference type="Proteomes" id="UP000664844"/>
    </source>
</evidence>
<comment type="caution">
    <text evidence="1">The sequence shown here is derived from an EMBL/GenBank/DDBJ whole genome shotgun (WGS) entry which is preliminary data.</text>
</comment>
<proteinExistence type="predicted"/>
<sequence length="84" mass="8910">GAGRDFFVLRPGVTATITDFEDGQDKFILTGGLKLSELLVSAPIGESPTDTTIVLAKDTSVVIALLEGIDPEFRNLIITTGDFV</sequence>
<name>A0ABS3FW92_9CYAN</name>
<gene>
    <name evidence="1" type="ORF">J0895_20375</name>
</gene>
<dbReference type="Gene3D" id="2.150.10.10">
    <property type="entry name" value="Serralysin-like metalloprotease, C-terminal"/>
    <property type="match status" value="1"/>
</dbReference>